<dbReference type="STRING" id="1293911.H710_00859"/>
<evidence type="ECO:0000313" key="2">
    <source>
        <dbReference type="Proteomes" id="UP000031740"/>
    </source>
</evidence>
<dbReference type="Proteomes" id="UP000031740">
    <property type="component" value="Unassembled WGS sequence"/>
</dbReference>
<comment type="caution">
    <text evidence="1">The sequence shown here is derived from an EMBL/GenBank/DDBJ whole genome shotgun (WGS) entry which is preliminary data.</text>
</comment>
<sequence length="229" mass="26781">MEKDPFHINFYKFTGAYTWQLIEYYQHNIHKKYSQIELKRSKLPILENAYYPYPERLNPEADIYFSKNVCIVKNMSAIFGIPSIEEISILSERSKVFINIDVKTYDNLKYGQKIREMFPILLNGKRYSSSEIYVTLLRHGILETNQLFFKNIPSGIIREPTCIIVTFKAGYKVINPLNGRAFLVDAQAKNFLNKLSEPHTIMEWPITNLSDTMKNTLCTFIEAGILRLF</sequence>
<accession>A0A072R367</accession>
<name>A0A072R367_BARBA</name>
<reference evidence="1 2" key="1">
    <citation type="submission" date="2013-04" db="EMBL/GenBank/DDBJ databases">
        <title>The Genome Sequence of Bartonella bacilliformis Ver097.</title>
        <authorList>
            <consortium name="The Broad Institute Genomics Platform"/>
            <consortium name="The Broad Institute Genome Sequencing Center for Infectious Disease"/>
            <person name="Feldgarden M."/>
            <person name="Kirby J."/>
            <person name="Birtles R."/>
            <person name="Dasch G."/>
            <person name="Hendrix L."/>
            <person name="Koehler J."/>
            <person name="Walker B."/>
            <person name="Young S.K."/>
            <person name="Zeng Q."/>
            <person name="Gargeya S."/>
            <person name="Fitzgerald M."/>
            <person name="Haas B."/>
            <person name="Abouelleil A."/>
            <person name="Allen A.W."/>
            <person name="Alvarado L."/>
            <person name="Arachchi H.M."/>
            <person name="Berlin A.M."/>
            <person name="Chapman S.B."/>
            <person name="Gainer-Dewar J."/>
            <person name="Goldberg J."/>
            <person name="Griggs A."/>
            <person name="Gujja S."/>
            <person name="Hansen M."/>
            <person name="Howarth C."/>
            <person name="Imamovic A."/>
            <person name="Ireland A."/>
            <person name="Larimer J."/>
            <person name="McCowan C."/>
            <person name="Murphy C."/>
            <person name="Pearson M."/>
            <person name="Poon T.W."/>
            <person name="Priest M."/>
            <person name="Roberts A."/>
            <person name="Saif S."/>
            <person name="Shea T."/>
            <person name="Sisk P."/>
            <person name="Sykes S."/>
            <person name="Wortman J."/>
            <person name="Nusbaum C."/>
            <person name="Birren B."/>
        </authorList>
    </citation>
    <scope>NUCLEOTIDE SEQUENCE [LARGE SCALE GENOMIC DNA]</scope>
    <source>
        <strain evidence="1 2">Ver097</strain>
    </source>
</reference>
<organism evidence="1 2">
    <name type="scientific">Bartonella bacilliformis Ver097</name>
    <dbReference type="NCBI Taxonomy" id="1293911"/>
    <lineage>
        <taxon>Bacteria</taxon>
        <taxon>Pseudomonadati</taxon>
        <taxon>Pseudomonadota</taxon>
        <taxon>Alphaproteobacteria</taxon>
        <taxon>Hyphomicrobiales</taxon>
        <taxon>Bartonellaceae</taxon>
        <taxon>Bartonella</taxon>
    </lineage>
</organism>
<gene>
    <name evidence="1" type="ORF">H710_00859</name>
</gene>
<dbReference type="AlphaFoldDB" id="A0A072R367"/>
<proteinExistence type="predicted"/>
<dbReference type="RefSeq" id="WP_041849591.1">
    <property type="nucleotide sequence ID" value="NZ_KL503804.1"/>
</dbReference>
<evidence type="ECO:0000313" key="1">
    <source>
        <dbReference type="EMBL" id="KEG19647.1"/>
    </source>
</evidence>
<protein>
    <submittedName>
        <fullName evidence="1">Uncharacterized protein</fullName>
    </submittedName>
</protein>
<dbReference type="HOGENOM" id="CLU_107475_0_0_5"/>
<dbReference type="EMBL" id="ASIV01000005">
    <property type="protein sequence ID" value="KEG19647.1"/>
    <property type="molecule type" value="Genomic_DNA"/>
</dbReference>
<dbReference type="PATRIC" id="fig|1293911.3.peg.891"/>